<evidence type="ECO:0000256" key="3">
    <source>
        <dbReference type="ARBA" id="ARBA00022833"/>
    </source>
</evidence>
<dbReference type="SUPFAM" id="SSF57850">
    <property type="entry name" value="RING/U-box"/>
    <property type="match status" value="1"/>
</dbReference>
<dbReference type="AlphaFoldDB" id="A0A226CV06"/>
<feature type="domain" description="RING-type" evidence="5">
    <location>
        <begin position="217"/>
        <end position="278"/>
    </location>
</feature>
<accession>A0A226CV06</accession>
<dbReference type="PROSITE" id="PS00518">
    <property type="entry name" value="ZF_RING_1"/>
    <property type="match status" value="1"/>
</dbReference>
<sequence length="289" mass="33736">TSFYHEMMVKVETLGLPSLSIAEIADLWHKHHDLNMEIILYRKNDQDLGYYCKRRQEGSFNSSEEKETLRYKYEDFQKIRQDVFDYSNKLTLRCANAKASASVFWQKNSMYDELMKNVRVLLGRPINIQVLESVKDLHEKIRKSLGVAIRESRNLQNICREEDVHILLKLIKRLQIQEQRLGDRVKEKAAELTSVALKEEIAQRCRPIMEEIKKVLCTLCEDGDKEWALKCGHMYCTECISSLESSRTTEGIPWVDESTGEFQVFNYVSLPKECAFCKGSLEGKIKLFF</sequence>
<dbReference type="InterPro" id="IPR018957">
    <property type="entry name" value="Znf_C3HC4_RING-type"/>
</dbReference>
<dbReference type="InterPro" id="IPR013083">
    <property type="entry name" value="Znf_RING/FYVE/PHD"/>
</dbReference>
<dbReference type="EMBL" id="LNIX01000071">
    <property type="protein sequence ID" value="OXA36833.1"/>
    <property type="molecule type" value="Genomic_DNA"/>
</dbReference>
<keyword evidence="2 4" id="KW-0863">Zinc-finger</keyword>
<gene>
    <name evidence="6" type="ORF">Fcan01_28403</name>
</gene>
<evidence type="ECO:0000256" key="4">
    <source>
        <dbReference type="PROSITE-ProRule" id="PRU00175"/>
    </source>
</evidence>
<dbReference type="Proteomes" id="UP000198287">
    <property type="component" value="Unassembled WGS sequence"/>
</dbReference>
<name>A0A226CV06_FOLCA</name>
<keyword evidence="3" id="KW-0862">Zinc</keyword>
<comment type="caution">
    <text evidence="6">The sequence shown here is derived from an EMBL/GenBank/DDBJ whole genome shotgun (WGS) entry which is preliminary data.</text>
</comment>
<proteinExistence type="predicted"/>
<evidence type="ECO:0000313" key="7">
    <source>
        <dbReference type="Proteomes" id="UP000198287"/>
    </source>
</evidence>
<organism evidence="6 7">
    <name type="scientific">Folsomia candida</name>
    <name type="common">Springtail</name>
    <dbReference type="NCBI Taxonomy" id="158441"/>
    <lineage>
        <taxon>Eukaryota</taxon>
        <taxon>Metazoa</taxon>
        <taxon>Ecdysozoa</taxon>
        <taxon>Arthropoda</taxon>
        <taxon>Hexapoda</taxon>
        <taxon>Collembola</taxon>
        <taxon>Entomobryomorpha</taxon>
        <taxon>Isotomoidea</taxon>
        <taxon>Isotomidae</taxon>
        <taxon>Proisotominae</taxon>
        <taxon>Folsomia</taxon>
    </lineage>
</organism>
<evidence type="ECO:0000313" key="6">
    <source>
        <dbReference type="EMBL" id="OXA36833.1"/>
    </source>
</evidence>
<dbReference type="Gene3D" id="3.30.40.10">
    <property type="entry name" value="Zinc/RING finger domain, C3HC4 (zinc finger)"/>
    <property type="match status" value="1"/>
</dbReference>
<evidence type="ECO:0000256" key="2">
    <source>
        <dbReference type="ARBA" id="ARBA00022771"/>
    </source>
</evidence>
<feature type="non-terminal residue" evidence="6">
    <location>
        <position position="1"/>
    </location>
</feature>
<dbReference type="PROSITE" id="PS50089">
    <property type="entry name" value="ZF_RING_2"/>
    <property type="match status" value="1"/>
</dbReference>
<dbReference type="GO" id="GO:0008270">
    <property type="term" value="F:zinc ion binding"/>
    <property type="evidence" value="ECO:0007669"/>
    <property type="project" value="UniProtKB-KW"/>
</dbReference>
<keyword evidence="7" id="KW-1185">Reference proteome</keyword>
<dbReference type="InterPro" id="IPR017907">
    <property type="entry name" value="Znf_RING_CS"/>
</dbReference>
<keyword evidence="1" id="KW-0479">Metal-binding</keyword>
<reference evidence="6 7" key="1">
    <citation type="submission" date="2015-12" db="EMBL/GenBank/DDBJ databases">
        <title>The genome of Folsomia candida.</title>
        <authorList>
            <person name="Faddeeva A."/>
            <person name="Derks M.F."/>
            <person name="Anvar Y."/>
            <person name="Smit S."/>
            <person name="Van Straalen N."/>
            <person name="Roelofs D."/>
        </authorList>
    </citation>
    <scope>NUCLEOTIDE SEQUENCE [LARGE SCALE GENOMIC DNA]</scope>
    <source>
        <strain evidence="6 7">VU population</strain>
        <tissue evidence="6">Whole body</tissue>
    </source>
</reference>
<dbReference type="Pfam" id="PF00097">
    <property type="entry name" value="zf-C3HC4"/>
    <property type="match status" value="1"/>
</dbReference>
<evidence type="ECO:0000256" key="1">
    <source>
        <dbReference type="ARBA" id="ARBA00022723"/>
    </source>
</evidence>
<dbReference type="InterPro" id="IPR001841">
    <property type="entry name" value="Znf_RING"/>
</dbReference>
<evidence type="ECO:0000259" key="5">
    <source>
        <dbReference type="PROSITE" id="PS50089"/>
    </source>
</evidence>
<protein>
    <submittedName>
        <fullName evidence="6">E3 ubiquitin-protein ligase BRE1</fullName>
    </submittedName>
</protein>